<dbReference type="InterPro" id="IPR002187">
    <property type="entry name" value="N-reg_PII"/>
</dbReference>
<sequence>MKEIKAFIRKEKLNAVAKALKEKHYCCFTVFEGEGVGDYTDPVKEFPTLKFPFLHTRIIKVEIVCSAEDVDKITDTIGKYARTGESGDGLIYVGHVDHCIKIKTGERNGAPSQKA</sequence>
<dbReference type="EMBL" id="OBEH01000005">
    <property type="protein sequence ID" value="SNZ01331.1"/>
    <property type="molecule type" value="Genomic_DNA"/>
</dbReference>
<dbReference type="Gene3D" id="3.30.70.120">
    <property type="match status" value="1"/>
</dbReference>
<dbReference type="Proteomes" id="UP000219048">
    <property type="component" value="Unassembled WGS sequence"/>
</dbReference>
<dbReference type="PROSITE" id="PS51343">
    <property type="entry name" value="PII_GLNB_DOM"/>
    <property type="match status" value="1"/>
</dbReference>
<dbReference type="PANTHER" id="PTHR30115">
    <property type="entry name" value="NITROGEN REGULATORY PROTEIN P-II"/>
    <property type="match status" value="1"/>
</dbReference>
<dbReference type="InterPro" id="IPR015867">
    <property type="entry name" value="N-reg_PII/ATP_PRibTrfase_C"/>
</dbReference>
<dbReference type="OrthoDB" id="9802729at2"/>
<gene>
    <name evidence="1" type="ORF">SAMN06265377_3169</name>
</gene>
<dbReference type="Pfam" id="PF00543">
    <property type="entry name" value="P-II"/>
    <property type="match status" value="1"/>
</dbReference>
<dbReference type="AlphaFoldDB" id="A0A285N0Q2"/>
<dbReference type="RefSeq" id="WP_097046785.1">
    <property type="nucleotide sequence ID" value="NZ_OBEH01000005.1"/>
</dbReference>
<evidence type="ECO:0000313" key="2">
    <source>
        <dbReference type="Proteomes" id="UP000219048"/>
    </source>
</evidence>
<accession>A0A285N0Q2</accession>
<name>A0A285N0Q2_9FLAO</name>
<dbReference type="SUPFAM" id="SSF54913">
    <property type="entry name" value="GlnB-like"/>
    <property type="match status" value="1"/>
</dbReference>
<dbReference type="PANTHER" id="PTHR30115:SF11">
    <property type="entry name" value="NITROGEN REGULATORY PROTEIN P-II HOMOLOG"/>
    <property type="match status" value="1"/>
</dbReference>
<organism evidence="1 2">
    <name type="scientific">Flagellimonas pacifica</name>
    <dbReference type="NCBI Taxonomy" id="1247520"/>
    <lineage>
        <taxon>Bacteria</taxon>
        <taxon>Pseudomonadati</taxon>
        <taxon>Bacteroidota</taxon>
        <taxon>Flavobacteriia</taxon>
        <taxon>Flavobacteriales</taxon>
        <taxon>Flavobacteriaceae</taxon>
        <taxon>Flagellimonas</taxon>
    </lineage>
</organism>
<proteinExistence type="predicted"/>
<protein>
    <submittedName>
        <fullName evidence="1">Nitrogen regulatory protein P-II family</fullName>
    </submittedName>
</protein>
<dbReference type="GO" id="GO:0030234">
    <property type="term" value="F:enzyme regulator activity"/>
    <property type="evidence" value="ECO:0007669"/>
    <property type="project" value="InterPro"/>
</dbReference>
<dbReference type="GO" id="GO:0005829">
    <property type="term" value="C:cytosol"/>
    <property type="evidence" value="ECO:0007669"/>
    <property type="project" value="TreeGrafter"/>
</dbReference>
<dbReference type="PRINTS" id="PR00340">
    <property type="entry name" value="PIIGLNB"/>
</dbReference>
<dbReference type="GO" id="GO:0005524">
    <property type="term" value="F:ATP binding"/>
    <property type="evidence" value="ECO:0007669"/>
    <property type="project" value="TreeGrafter"/>
</dbReference>
<keyword evidence="2" id="KW-1185">Reference proteome</keyword>
<dbReference type="SMART" id="SM00938">
    <property type="entry name" value="P-II"/>
    <property type="match status" value="1"/>
</dbReference>
<dbReference type="GO" id="GO:0006808">
    <property type="term" value="P:regulation of nitrogen utilization"/>
    <property type="evidence" value="ECO:0007669"/>
    <property type="project" value="InterPro"/>
</dbReference>
<reference evidence="2" key="1">
    <citation type="submission" date="2017-09" db="EMBL/GenBank/DDBJ databases">
        <authorList>
            <person name="Varghese N."/>
            <person name="Submissions S."/>
        </authorList>
    </citation>
    <scope>NUCLEOTIDE SEQUENCE [LARGE SCALE GENOMIC DNA]</scope>
    <source>
        <strain evidence="2">DSM 25885</strain>
    </source>
</reference>
<dbReference type="InterPro" id="IPR011322">
    <property type="entry name" value="N-reg_PII-like_a/b"/>
</dbReference>
<evidence type="ECO:0000313" key="1">
    <source>
        <dbReference type="EMBL" id="SNZ01331.1"/>
    </source>
</evidence>